<comment type="caution">
    <text evidence="9">The sequence shown here is derived from an EMBL/GenBank/DDBJ whole genome shotgun (WGS) entry which is preliminary data.</text>
</comment>
<dbReference type="AlphaFoldDB" id="A0AAW2PFQ0"/>
<evidence type="ECO:0000259" key="8">
    <source>
        <dbReference type="Pfam" id="PF14008"/>
    </source>
</evidence>
<dbReference type="SUPFAM" id="SSF56300">
    <property type="entry name" value="Metallo-dependent phosphatases"/>
    <property type="match status" value="1"/>
</dbReference>
<feature type="chain" id="PRO_5043755345" description="acid phosphatase" evidence="6">
    <location>
        <begin position="21"/>
        <end position="321"/>
    </location>
</feature>
<evidence type="ECO:0000256" key="6">
    <source>
        <dbReference type="SAM" id="SignalP"/>
    </source>
</evidence>
<dbReference type="InterPro" id="IPR004843">
    <property type="entry name" value="Calcineurin-like_PHP"/>
</dbReference>
<evidence type="ECO:0000256" key="5">
    <source>
        <dbReference type="ARBA" id="ARBA00023180"/>
    </source>
</evidence>
<organism evidence="9">
    <name type="scientific">Sesamum angustifolium</name>
    <dbReference type="NCBI Taxonomy" id="2727405"/>
    <lineage>
        <taxon>Eukaryota</taxon>
        <taxon>Viridiplantae</taxon>
        <taxon>Streptophyta</taxon>
        <taxon>Embryophyta</taxon>
        <taxon>Tracheophyta</taxon>
        <taxon>Spermatophyta</taxon>
        <taxon>Magnoliopsida</taxon>
        <taxon>eudicotyledons</taxon>
        <taxon>Gunneridae</taxon>
        <taxon>Pentapetalae</taxon>
        <taxon>asterids</taxon>
        <taxon>lamiids</taxon>
        <taxon>Lamiales</taxon>
        <taxon>Pedaliaceae</taxon>
        <taxon>Sesamum</taxon>
    </lineage>
</organism>
<proteinExistence type="predicted"/>
<dbReference type="GO" id="GO:0003993">
    <property type="term" value="F:acid phosphatase activity"/>
    <property type="evidence" value="ECO:0007669"/>
    <property type="project" value="UniProtKB-EC"/>
</dbReference>
<dbReference type="InterPro" id="IPR025733">
    <property type="entry name" value="PAPs_C"/>
</dbReference>
<evidence type="ECO:0000256" key="3">
    <source>
        <dbReference type="ARBA" id="ARBA00012646"/>
    </source>
</evidence>
<reference evidence="9" key="2">
    <citation type="journal article" date="2024" name="Plant">
        <title>Genomic evolution and insights into agronomic trait innovations of Sesamum species.</title>
        <authorList>
            <person name="Miao H."/>
            <person name="Wang L."/>
            <person name="Qu L."/>
            <person name="Liu H."/>
            <person name="Sun Y."/>
            <person name="Le M."/>
            <person name="Wang Q."/>
            <person name="Wei S."/>
            <person name="Zheng Y."/>
            <person name="Lin W."/>
            <person name="Duan Y."/>
            <person name="Cao H."/>
            <person name="Xiong S."/>
            <person name="Wang X."/>
            <person name="Wei L."/>
            <person name="Li C."/>
            <person name="Ma Q."/>
            <person name="Ju M."/>
            <person name="Zhao R."/>
            <person name="Li G."/>
            <person name="Mu C."/>
            <person name="Tian Q."/>
            <person name="Mei H."/>
            <person name="Zhang T."/>
            <person name="Gao T."/>
            <person name="Zhang H."/>
        </authorList>
    </citation>
    <scope>NUCLEOTIDE SEQUENCE</scope>
    <source>
        <strain evidence="9">G01</strain>
    </source>
</reference>
<dbReference type="CDD" id="cd00839">
    <property type="entry name" value="MPP_PAPs"/>
    <property type="match status" value="1"/>
</dbReference>
<protein>
    <recommendedName>
        <fullName evidence="3">acid phosphatase</fullName>
        <ecNumber evidence="3">3.1.3.2</ecNumber>
    </recommendedName>
</protein>
<evidence type="ECO:0000256" key="1">
    <source>
        <dbReference type="ARBA" id="ARBA00000032"/>
    </source>
</evidence>
<comment type="cofactor">
    <cofactor evidence="2">
        <name>Zn(2+)</name>
        <dbReference type="ChEBI" id="CHEBI:29105"/>
    </cofactor>
</comment>
<keyword evidence="5" id="KW-0325">Glycoprotein</keyword>
<dbReference type="InterPro" id="IPR029052">
    <property type="entry name" value="Metallo-depent_PP-like"/>
</dbReference>
<comment type="catalytic activity">
    <reaction evidence="1">
        <text>a phosphate monoester + H2O = an alcohol + phosphate</text>
        <dbReference type="Rhea" id="RHEA:15017"/>
        <dbReference type="ChEBI" id="CHEBI:15377"/>
        <dbReference type="ChEBI" id="CHEBI:30879"/>
        <dbReference type="ChEBI" id="CHEBI:43474"/>
        <dbReference type="ChEBI" id="CHEBI:67140"/>
        <dbReference type="EC" id="3.1.3.2"/>
    </reaction>
</comment>
<accession>A0AAW2PFQ0</accession>
<feature type="domain" description="Calcineurin-like phosphoesterase" evidence="7">
    <location>
        <begin position="66"/>
        <end position="208"/>
    </location>
</feature>
<sequence>MDSKLVLVVVLALLVANASTKYVRPPPRKTLHFPWDPKPPSYPQQLVCCVYYGVCGAGFARVIECKYDIHLLPGDLSYADYIQRRWDTFGELLQPLASRRPWMVTQGNHEMENIPFLKDGFLPYNSRWKMPYAESNSNSNLYYSFDVAGVHAVMLGSYTDYDKYSDQFRWLKADLSKVNRRRTPWLLVLFHMPWYNSNEAHQGEGDEMMETMEPLLQLLNRVFNGRSNRCGAVHITIGDGGNKEGLAHEYKEPQPKWSVFREASFGHGEFKIMNSTHALWRWHRNDDDQRVTSDQVWIISLFGSGCLLKKNGEPGKTLMEP</sequence>
<feature type="signal peptide" evidence="6">
    <location>
        <begin position="1"/>
        <end position="20"/>
    </location>
</feature>
<evidence type="ECO:0000259" key="7">
    <source>
        <dbReference type="Pfam" id="PF00149"/>
    </source>
</evidence>
<dbReference type="Pfam" id="PF00149">
    <property type="entry name" value="Metallophos"/>
    <property type="match status" value="1"/>
</dbReference>
<dbReference type="EMBL" id="JACGWK010000005">
    <property type="protein sequence ID" value="KAL0353634.1"/>
    <property type="molecule type" value="Genomic_DNA"/>
</dbReference>
<evidence type="ECO:0000256" key="4">
    <source>
        <dbReference type="ARBA" id="ARBA00022729"/>
    </source>
</evidence>
<dbReference type="Gene3D" id="3.60.21.10">
    <property type="match status" value="1"/>
</dbReference>
<dbReference type="Pfam" id="PF14008">
    <property type="entry name" value="Metallophos_C"/>
    <property type="match status" value="1"/>
</dbReference>
<evidence type="ECO:0000256" key="2">
    <source>
        <dbReference type="ARBA" id="ARBA00001947"/>
    </source>
</evidence>
<name>A0AAW2PFQ0_9LAMI</name>
<dbReference type="InterPro" id="IPR041792">
    <property type="entry name" value="MPP_PAP"/>
</dbReference>
<reference evidence="9" key="1">
    <citation type="submission" date="2020-06" db="EMBL/GenBank/DDBJ databases">
        <authorList>
            <person name="Li T."/>
            <person name="Hu X."/>
            <person name="Zhang T."/>
            <person name="Song X."/>
            <person name="Zhang H."/>
            <person name="Dai N."/>
            <person name="Sheng W."/>
            <person name="Hou X."/>
            <person name="Wei L."/>
        </authorList>
    </citation>
    <scope>NUCLEOTIDE SEQUENCE</scope>
    <source>
        <strain evidence="9">G01</strain>
        <tissue evidence="9">Leaf</tissue>
    </source>
</reference>
<dbReference type="PANTHER" id="PTHR22953">
    <property type="entry name" value="ACID PHOSPHATASE RELATED"/>
    <property type="match status" value="1"/>
</dbReference>
<keyword evidence="4 6" id="KW-0732">Signal</keyword>
<feature type="domain" description="Purple acid phosphatase C-terminal" evidence="8">
    <location>
        <begin position="232"/>
        <end position="289"/>
    </location>
</feature>
<dbReference type="InterPro" id="IPR039331">
    <property type="entry name" value="PAPs-like"/>
</dbReference>
<dbReference type="EC" id="3.1.3.2" evidence="3"/>
<dbReference type="PANTHER" id="PTHR22953:SF155">
    <property type="entry name" value="PURPLE ACID PHOSPHATASE 18"/>
    <property type="match status" value="1"/>
</dbReference>
<gene>
    <name evidence="9" type="ORF">Sangu_0944700</name>
</gene>
<evidence type="ECO:0000313" key="9">
    <source>
        <dbReference type="EMBL" id="KAL0353634.1"/>
    </source>
</evidence>